<organism evidence="2 3">
    <name type="scientific">Oldenlandia corymbosa var. corymbosa</name>
    <dbReference type="NCBI Taxonomy" id="529605"/>
    <lineage>
        <taxon>Eukaryota</taxon>
        <taxon>Viridiplantae</taxon>
        <taxon>Streptophyta</taxon>
        <taxon>Embryophyta</taxon>
        <taxon>Tracheophyta</taxon>
        <taxon>Spermatophyta</taxon>
        <taxon>Magnoliopsida</taxon>
        <taxon>eudicotyledons</taxon>
        <taxon>Gunneridae</taxon>
        <taxon>Pentapetalae</taxon>
        <taxon>asterids</taxon>
        <taxon>lamiids</taxon>
        <taxon>Gentianales</taxon>
        <taxon>Rubiaceae</taxon>
        <taxon>Rubioideae</taxon>
        <taxon>Spermacoceae</taxon>
        <taxon>Hedyotis-Oldenlandia complex</taxon>
        <taxon>Oldenlandia</taxon>
    </lineage>
</organism>
<feature type="compositionally biased region" description="Basic and acidic residues" evidence="1">
    <location>
        <begin position="1"/>
        <end position="14"/>
    </location>
</feature>
<dbReference type="AlphaFoldDB" id="A0AAV1DLC4"/>
<protein>
    <submittedName>
        <fullName evidence="2">OLC1v1008337C1</fullName>
    </submittedName>
</protein>
<gene>
    <name evidence="2" type="ORF">OLC1_LOCUS16715</name>
</gene>
<dbReference type="Proteomes" id="UP001161247">
    <property type="component" value="Chromosome 6"/>
</dbReference>
<keyword evidence="3" id="KW-1185">Reference proteome</keyword>
<proteinExistence type="predicted"/>
<feature type="region of interest" description="Disordered" evidence="1">
    <location>
        <begin position="1"/>
        <end position="20"/>
    </location>
</feature>
<sequence>MDAQGEKKETKPADDGAAAGAVAPVATIRPPCQMVGLPSHGLVHKGGHGHRPFMPPPQFIPEFMHQIPMLPGSRSFEVTFRWNFGDDYDDDYEYNHNHHVHHYRHGRGFGRAPPSHGPFRHVGPPPTAARYVAPLLMSAMYQQYGPPDPCLYQDSFDCNYPYDMSHPAADFGGRFYY</sequence>
<evidence type="ECO:0000256" key="1">
    <source>
        <dbReference type="SAM" id="MobiDB-lite"/>
    </source>
</evidence>
<dbReference type="EMBL" id="OX459123">
    <property type="protein sequence ID" value="CAI9108671.1"/>
    <property type="molecule type" value="Genomic_DNA"/>
</dbReference>
<evidence type="ECO:0000313" key="2">
    <source>
        <dbReference type="EMBL" id="CAI9108671.1"/>
    </source>
</evidence>
<accession>A0AAV1DLC4</accession>
<reference evidence="2" key="1">
    <citation type="submission" date="2023-03" db="EMBL/GenBank/DDBJ databases">
        <authorList>
            <person name="Julca I."/>
        </authorList>
    </citation>
    <scope>NUCLEOTIDE SEQUENCE</scope>
</reference>
<name>A0AAV1DLC4_OLDCO</name>
<evidence type="ECO:0000313" key="3">
    <source>
        <dbReference type="Proteomes" id="UP001161247"/>
    </source>
</evidence>